<dbReference type="InterPro" id="IPR005135">
    <property type="entry name" value="Endo/exonuclease/phosphatase"/>
</dbReference>
<evidence type="ECO:0000313" key="2">
    <source>
        <dbReference type="EMBL" id="GMI64464.1"/>
    </source>
</evidence>
<dbReference type="PANTHER" id="PTHR35218:SF9">
    <property type="entry name" value="ENDONUCLEASE_EXONUCLEASE_PHOSPHATASE DOMAIN-CONTAINING PROTEIN"/>
    <property type="match status" value="1"/>
</dbReference>
<protein>
    <recommendedName>
        <fullName evidence="1">Endonuclease/exonuclease/phosphatase domain-containing protein</fullName>
    </recommendedName>
</protein>
<evidence type="ECO:0000313" key="3">
    <source>
        <dbReference type="Proteomes" id="UP001165190"/>
    </source>
</evidence>
<evidence type="ECO:0000259" key="1">
    <source>
        <dbReference type="Pfam" id="PF03372"/>
    </source>
</evidence>
<gene>
    <name evidence="2" type="ORF">HRI_000115700</name>
</gene>
<keyword evidence="3" id="KW-1185">Reference proteome</keyword>
<dbReference type="AlphaFoldDB" id="A0A9W7GRR0"/>
<dbReference type="InterPro" id="IPR036691">
    <property type="entry name" value="Endo/exonu/phosph_ase_sf"/>
</dbReference>
<organism evidence="2 3">
    <name type="scientific">Hibiscus trionum</name>
    <name type="common">Flower of an hour</name>
    <dbReference type="NCBI Taxonomy" id="183268"/>
    <lineage>
        <taxon>Eukaryota</taxon>
        <taxon>Viridiplantae</taxon>
        <taxon>Streptophyta</taxon>
        <taxon>Embryophyta</taxon>
        <taxon>Tracheophyta</taxon>
        <taxon>Spermatophyta</taxon>
        <taxon>Magnoliopsida</taxon>
        <taxon>eudicotyledons</taxon>
        <taxon>Gunneridae</taxon>
        <taxon>Pentapetalae</taxon>
        <taxon>rosids</taxon>
        <taxon>malvids</taxon>
        <taxon>Malvales</taxon>
        <taxon>Malvaceae</taxon>
        <taxon>Malvoideae</taxon>
        <taxon>Hibiscus</taxon>
    </lineage>
</organism>
<dbReference type="Gene3D" id="3.60.10.10">
    <property type="entry name" value="Endonuclease/exonuclease/phosphatase"/>
    <property type="match status" value="1"/>
</dbReference>
<reference evidence="2" key="1">
    <citation type="submission" date="2023-05" db="EMBL/GenBank/DDBJ databases">
        <title>Genome and transcriptome analyses reveal genes involved in the formation of fine ridges on petal epidermal cells in Hibiscus trionum.</title>
        <authorList>
            <person name="Koshimizu S."/>
            <person name="Masuda S."/>
            <person name="Ishii T."/>
            <person name="Shirasu K."/>
            <person name="Hoshino A."/>
            <person name="Arita M."/>
        </authorList>
    </citation>
    <scope>NUCLEOTIDE SEQUENCE</scope>
    <source>
        <strain evidence="2">Hamamatsu line</strain>
    </source>
</reference>
<dbReference type="GO" id="GO:0003824">
    <property type="term" value="F:catalytic activity"/>
    <property type="evidence" value="ECO:0007669"/>
    <property type="project" value="InterPro"/>
</dbReference>
<name>A0A9W7GRR0_HIBTR</name>
<dbReference type="OrthoDB" id="1001388at2759"/>
<dbReference type="Proteomes" id="UP001165190">
    <property type="component" value="Unassembled WGS sequence"/>
</dbReference>
<dbReference type="SUPFAM" id="SSF56219">
    <property type="entry name" value="DNase I-like"/>
    <property type="match status" value="1"/>
</dbReference>
<sequence>MRILSWNVRGLGMDRTVRRFRAVIRDISLSVIFLMESKLPAIKMERVRKLFGYVNGVEVSSDGRSGGLCLGWKDTVTLSVRSFSTNHIDVMIIEENGGRCWRLTGFYGAPEVGNRIHSWNLLRRLNDCPDVPWCVIGDFNELLFQHEKSGGSLRHDW</sequence>
<dbReference type="EMBL" id="BSYR01000003">
    <property type="protein sequence ID" value="GMI64464.1"/>
    <property type="molecule type" value="Genomic_DNA"/>
</dbReference>
<dbReference type="Pfam" id="PF03372">
    <property type="entry name" value="Exo_endo_phos"/>
    <property type="match status" value="1"/>
</dbReference>
<comment type="caution">
    <text evidence="2">The sequence shown here is derived from an EMBL/GenBank/DDBJ whole genome shotgun (WGS) entry which is preliminary data.</text>
</comment>
<dbReference type="PANTHER" id="PTHR35218">
    <property type="entry name" value="RNASE H DOMAIN-CONTAINING PROTEIN"/>
    <property type="match status" value="1"/>
</dbReference>
<feature type="domain" description="Endonuclease/exonuclease/phosphatase" evidence="1">
    <location>
        <begin position="4"/>
        <end position="141"/>
    </location>
</feature>
<proteinExistence type="predicted"/>
<accession>A0A9W7GRR0</accession>